<dbReference type="InterPro" id="IPR051338">
    <property type="entry name" value="NodU/CmcH_Carbamoyltrnsfr"/>
</dbReference>
<reference evidence="4" key="1">
    <citation type="submission" date="2016-01" db="EMBL/GenBank/DDBJ databases">
        <authorList>
            <person name="Peeters Charlotte."/>
        </authorList>
    </citation>
    <scope>NUCLEOTIDE SEQUENCE</scope>
    <source>
        <strain evidence="4">LMG 22936</strain>
    </source>
</reference>
<comment type="similarity">
    <text evidence="1">Belongs to the NodU/CmcH family.</text>
</comment>
<comment type="caution">
    <text evidence="4">The sequence shown here is derived from an EMBL/GenBank/DDBJ whole genome shotgun (WGS) entry which is preliminary data.</text>
</comment>
<feature type="domain" description="Carbamoyltransferase" evidence="2">
    <location>
        <begin position="237"/>
        <end position="322"/>
    </location>
</feature>
<feature type="domain" description="Carbamoyltransferase" evidence="2">
    <location>
        <begin position="2"/>
        <end position="212"/>
    </location>
</feature>
<dbReference type="PANTHER" id="PTHR34847:SF1">
    <property type="entry name" value="NODULATION PROTEIN U"/>
    <property type="match status" value="1"/>
</dbReference>
<dbReference type="EMBL" id="FCNZ02000042">
    <property type="protein sequence ID" value="SAL78525.1"/>
    <property type="molecule type" value="Genomic_DNA"/>
</dbReference>
<dbReference type="STRING" id="326475.AWB66_05862"/>
<evidence type="ECO:0000256" key="1">
    <source>
        <dbReference type="ARBA" id="ARBA00006129"/>
    </source>
</evidence>
<organism evidence="4 5">
    <name type="scientific">Caballeronia telluris</name>
    <dbReference type="NCBI Taxonomy" id="326475"/>
    <lineage>
        <taxon>Bacteria</taxon>
        <taxon>Pseudomonadati</taxon>
        <taxon>Pseudomonadota</taxon>
        <taxon>Betaproteobacteria</taxon>
        <taxon>Burkholderiales</taxon>
        <taxon>Burkholderiaceae</taxon>
        <taxon>Caballeronia</taxon>
    </lineage>
</organism>
<accession>A0A158KBW0</accession>
<dbReference type="Proteomes" id="UP000054717">
    <property type="component" value="Unassembled WGS sequence"/>
</dbReference>
<dbReference type="Pfam" id="PF16861">
    <property type="entry name" value="Carbam_trans_C"/>
    <property type="match status" value="1"/>
</dbReference>
<sequence length="544" mass="60188">MHILGVTHPISWNPAACLISDGQLVAFAEEERFTRLKHAPHAYPARAIAYCLEKAGLEPDDINITAIGFDKPNAQHARAAEARSYIDGTLAEADQFGFFTSLALIYGDTHLDTYGERRYYDHHLCHATSAAIPSGMDRTNVITLDGWGGRASGSLGWYDRDRPIQTFAEIDTYRSWGMLYELVTEYLGFRCHSGEGKTMGLASYGRVDRDLLPDFCEPPFGLPDIKRYEIFLRGHIARRRQNDAIEDWHRDLAATLQSYYELSIVNIARFLCDKTHCGNFALAGGVALNCSGNGRLAQQDFVDALFIQPASHDGGTALGAAILAHRDVTGHWPEFGFHHAYWGPDFTPTQVRAALDFAKAPYDRCDSVEAAAQALARNEIVGWFQGASEVGPRALGNRSILANPGVAANLHRVNAHVKRRETWRPLAPSVRAERFHDVFDAPHASPFMLVAAHVKAAWKARLPAVVHVDGSARPQAVSAHANALYHRLIDRFEQLTGLPAVLNTSFNLDDEPLVNTPEHAIATFYRSGIDTLVIGDFIVRKQAQ</sequence>
<dbReference type="CDD" id="cd24098">
    <property type="entry name" value="ASKHA_NBD_TobZ_N"/>
    <property type="match status" value="1"/>
</dbReference>
<dbReference type="Gene3D" id="3.30.420.40">
    <property type="match status" value="2"/>
</dbReference>
<proteinExistence type="inferred from homology"/>
<dbReference type="InterPro" id="IPR038152">
    <property type="entry name" value="Carbam_trans_C_sf"/>
</dbReference>
<dbReference type="AlphaFoldDB" id="A0A158KBW0"/>
<dbReference type="PANTHER" id="PTHR34847">
    <property type="entry name" value="NODULATION PROTEIN U"/>
    <property type="match status" value="1"/>
</dbReference>
<gene>
    <name evidence="4" type="ORF">AWB66_05862</name>
</gene>
<dbReference type="Pfam" id="PF02543">
    <property type="entry name" value="Carbam_trans_N"/>
    <property type="match status" value="2"/>
</dbReference>
<dbReference type="Gene3D" id="3.90.870.20">
    <property type="entry name" value="Carbamoyltransferase, C-terminal domain"/>
    <property type="match status" value="1"/>
</dbReference>
<evidence type="ECO:0000259" key="2">
    <source>
        <dbReference type="Pfam" id="PF02543"/>
    </source>
</evidence>
<evidence type="ECO:0000313" key="4">
    <source>
        <dbReference type="EMBL" id="SAL78525.1"/>
    </source>
</evidence>
<dbReference type="InterPro" id="IPR031730">
    <property type="entry name" value="Carbam_trans_C"/>
</dbReference>
<evidence type="ECO:0000313" key="5">
    <source>
        <dbReference type="Proteomes" id="UP000054717"/>
    </source>
</evidence>
<dbReference type="InterPro" id="IPR043129">
    <property type="entry name" value="ATPase_NBD"/>
</dbReference>
<keyword evidence="4" id="KW-0808">Transferase</keyword>
<dbReference type="SUPFAM" id="SSF53067">
    <property type="entry name" value="Actin-like ATPase domain"/>
    <property type="match status" value="1"/>
</dbReference>
<keyword evidence="5" id="KW-1185">Reference proteome</keyword>
<name>A0A158KBW0_9BURK</name>
<dbReference type="GO" id="GO:0016740">
    <property type="term" value="F:transferase activity"/>
    <property type="evidence" value="ECO:0007669"/>
    <property type="project" value="UniProtKB-KW"/>
</dbReference>
<evidence type="ECO:0000259" key="3">
    <source>
        <dbReference type="Pfam" id="PF16861"/>
    </source>
</evidence>
<feature type="domain" description="Carbamoyltransferase C-terminal" evidence="3">
    <location>
        <begin position="372"/>
        <end position="541"/>
    </location>
</feature>
<protein>
    <submittedName>
        <fullName evidence="4">Carbamoyl transferase</fullName>
    </submittedName>
</protein>
<dbReference type="RefSeq" id="WP_159462969.1">
    <property type="nucleotide sequence ID" value="NZ_FCNZ02000042.1"/>
</dbReference>
<dbReference type="InterPro" id="IPR003696">
    <property type="entry name" value="Carbtransf_dom"/>
</dbReference>